<feature type="region of interest" description="Disordered" evidence="1">
    <location>
        <begin position="82"/>
        <end position="102"/>
    </location>
</feature>
<proteinExistence type="predicted"/>
<dbReference type="Pfam" id="PF23055">
    <property type="entry name" value="DUF7041"/>
    <property type="match status" value="1"/>
</dbReference>
<evidence type="ECO:0000313" key="3">
    <source>
        <dbReference type="EMBL" id="KAL3401187.1"/>
    </source>
</evidence>
<dbReference type="EMBL" id="JBJJXI010000049">
    <property type="protein sequence ID" value="KAL3401187.1"/>
    <property type="molecule type" value="Genomic_DNA"/>
</dbReference>
<keyword evidence="4" id="KW-1185">Reference proteome</keyword>
<feature type="region of interest" description="Disordered" evidence="1">
    <location>
        <begin position="561"/>
        <end position="602"/>
    </location>
</feature>
<feature type="compositionally biased region" description="Polar residues" evidence="1">
    <location>
        <begin position="82"/>
        <end position="99"/>
    </location>
</feature>
<dbReference type="PANTHER" id="PTHR33327:SF3">
    <property type="entry name" value="RNA-DIRECTED DNA POLYMERASE"/>
    <property type="match status" value="1"/>
</dbReference>
<dbReference type="PANTHER" id="PTHR33327">
    <property type="entry name" value="ENDONUCLEASE"/>
    <property type="match status" value="1"/>
</dbReference>
<accession>A0ABD2X8W4</accession>
<feature type="compositionally biased region" description="Basic and acidic residues" evidence="1">
    <location>
        <begin position="561"/>
        <end position="570"/>
    </location>
</feature>
<dbReference type="InterPro" id="IPR055469">
    <property type="entry name" value="DUF7041"/>
</dbReference>
<comment type="caution">
    <text evidence="3">The sequence shown here is derived from an EMBL/GenBank/DDBJ whole genome shotgun (WGS) entry which is preliminary data.</text>
</comment>
<evidence type="ECO:0000313" key="4">
    <source>
        <dbReference type="Proteomes" id="UP001627154"/>
    </source>
</evidence>
<feature type="compositionally biased region" description="Basic and acidic residues" evidence="1">
    <location>
        <begin position="35"/>
        <end position="60"/>
    </location>
</feature>
<name>A0ABD2X8W4_9HYME</name>
<feature type="region of interest" description="Disordered" evidence="1">
    <location>
        <begin position="24"/>
        <end position="70"/>
    </location>
</feature>
<feature type="region of interest" description="Disordered" evidence="1">
    <location>
        <begin position="181"/>
        <end position="202"/>
    </location>
</feature>
<evidence type="ECO:0000256" key="1">
    <source>
        <dbReference type="SAM" id="MobiDB-lite"/>
    </source>
</evidence>
<evidence type="ECO:0000259" key="2">
    <source>
        <dbReference type="Pfam" id="PF23055"/>
    </source>
</evidence>
<feature type="compositionally biased region" description="Basic and acidic residues" evidence="1">
    <location>
        <begin position="591"/>
        <end position="602"/>
    </location>
</feature>
<organism evidence="3 4">
    <name type="scientific">Trichogramma kaykai</name>
    <dbReference type="NCBI Taxonomy" id="54128"/>
    <lineage>
        <taxon>Eukaryota</taxon>
        <taxon>Metazoa</taxon>
        <taxon>Ecdysozoa</taxon>
        <taxon>Arthropoda</taxon>
        <taxon>Hexapoda</taxon>
        <taxon>Insecta</taxon>
        <taxon>Pterygota</taxon>
        <taxon>Neoptera</taxon>
        <taxon>Endopterygota</taxon>
        <taxon>Hymenoptera</taxon>
        <taxon>Apocrita</taxon>
        <taxon>Proctotrupomorpha</taxon>
        <taxon>Chalcidoidea</taxon>
        <taxon>Trichogrammatidae</taxon>
        <taxon>Trichogramma</taxon>
    </lineage>
</organism>
<dbReference type="Proteomes" id="UP001627154">
    <property type="component" value="Unassembled WGS sequence"/>
</dbReference>
<gene>
    <name evidence="3" type="ORF">TKK_005794</name>
</gene>
<feature type="domain" description="DUF7041" evidence="2">
    <location>
        <begin position="362"/>
        <end position="443"/>
    </location>
</feature>
<sequence length="637" mass="70844">MATPTDQNTGDEAAAFTSNDKVLRSPISLRSRTRKINDEAETHTHNDIDTHINSHKDEFHASGNHTPPEIFLDASSIDIHASTSPNDKFTDPSLSLSSQRESDRLELQQIREQLQLAQMQLREALKPPAVSQQILIPPPSIDARGGTIRKTPMSNTTLIQQSLREVGFKPLGNSIETAAQSNTISSSDGTAAAPPLRDEMQSSNPLSFRQMLNFPAVSPSSPATTLTTQNIPASPHTNVRCTSSASLHTNVRCTSSASQPRLQTSVQFVPASMQHTVQPNTQYSAAPVQQFTPMYMQPANSMTQSQWQYSLPPTQPITQASVMQQTPLPTQVPRHFSPTATSVPAESMTATQIVALRKLDKMPEFYKHSPQLWINLLESQFAAAEVTSPIDKYYHLATKLGHDVTAELKHSLLTLPAGNEYDSLKSVLVRKYVENDTSKLKRLGESLNGPQNCSPSEYLMRLASAADKWMQREAILEIWKKNIHPSISNGLSSVITPENEAENIRRADELYDTFNFKPQPQPAYNLQLAPIQPSSQANSDKTFDLSKIAETLSKLEAKMTSLEKKLDKPRNNNNSSSNKKYDRSSSSSRQQKKETQETRDTEGMCYYHRRYAEEAKKCVDPCILSHLVPKQPNNAKN</sequence>
<reference evidence="3 4" key="1">
    <citation type="journal article" date="2024" name="bioRxiv">
        <title>A reference genome for Trichogramma kaykai: A tiny desert-dwelling parasitoid wasp with competing sex-ratio distorters.</title>
        <authorList>
            <person name="Culotta J."/>
            <person name="Lindsey A.R."/>
        </authorList>
    </citation>
    <scope>NUCLEOTIDE SEQUENCE [LARGE SCALE GENOMIC DNA]</scope>
    <source>
        <strain evidence="3 4">KSX58</strain>
    </source>
</reference>
<dbReference type="AlphaFoldDB" id="A0ABD2X8W4"/>
<protein>
    <recommendedName>
        <fullName evidence="2">DUF7041 domain-containing protein</fullName>
    </recommendedName>
</protein>
<feature type="compositionally biased region" description="Low complexity" evidence="1">
    <location>
        <begin position="571"/>
        <end position="589"/>
    </location>
</feature>